<dbReference type="AlphaFoldDB" id="A0A7S2RZP8"/>
<gene>
    <name evidence="2" type="ORF">EANT1437_LOCUS10843</name>
</gene>
<evidence type="ECO:0000313" key="2">
    <source>
        <dbReference type="EMBL" id="CAD9685328.1"/>
    </source>
</evidence>
<reference evidence="2" key="1">
    <citation type="submission" date="2021-01" db="EMBL/GenBank/DDBJ databases">
        <authorList>
            <person name="Corre E."/>
            <person name="Pelletier E."/>
            <person name="Niang G."/>
            <person name="Scheremetjew M."/>
            <person name="Finn R."/>
            <person name="Kale V."/>
            <person name="Holt S."/>
            <person name="Cochrane G."/>
            <person name="Meng A."/>
            <person name="Brown T."/>
            <person name="Cohen L."/>
        </authorList>
    </citation>
    <scope>NUCLEOTIDE SEQUENCE</scope>
    <source>
        <strain evidence="2">CCMP1452</strain>
    </source>
</reference>
<evidence type="ECO:0000256" key="1">
    <source>
        <dbReference type="SAM" id="MobiDB-lite"/>
    </source>
</evidence>
<feature type="compositionally biased region" description="Basic and acidic residues" evidence="1">
    <location>
        <begin position="1"/>
        <end position="21"/>
    </location>
</feature>
<dbReference type="EMBL" id="HBHI01021082">
    <property type="protein sequence ID" value="CAD9685328.1"/>
    <property type="molecule type" value="Transcribed_RNA"/>
</dbReference>
<protein>
    <submittedName>
        <fullName evidence="2">Uncharacterized protein</fullName>
    </submittedName>
</protein>
<feature type="region of interest" description="Disordered" evidence="1">
    <location>
        <begin position="1"/>
        <end position="25"/>
    </location>
</feature>
<sequence>MSSTGDRTEYAPIDRKTEATKIHSKTSLPANIEGVAAVTSDSCPERGPIFRSAVRRPYSIAERRGTPLTSQQEDNDENVINKELFLETVESFQPPAIAATSNWVVRNESLRCVPNYYPLEKSSRFVSDASATEIANRISESCRIMSVQAMFDGQLATASLRTAEHVDIHLSLWQGLAPRYPNCIIVEAQRRRGDAVVFHKYCRNLLDAAQGDFDTRTFDKKEQFDSKFTHVASELLEEKELTSSGCSERDNSLFALEIAAGLLKKDRMDARQLGMESLCLLTDPTRTGSETALLASRVVLMGSIHDENADDNDLLPEELGIREAILSLIQFRRLGEGGEFSSSYDSDDDDTNAHPEEEQHNCLLHNLALAVMSNALEVLKTYSTKMGSKKSVASLTNSFLDESNDMSNRDLLRTLLGGLEQAKDKPHDARLSAKCLKCLFQASQKARRKARNLNAKEIVATALDIGKRTHVKLETETEKLMTALQQPDSDEEED</sequence>
<accession>A0A7S2RZP8</accession>
<proteinExistence type="predicted"/>
<organism evidence="2">
    <name type="scientific">Eucampia antarctica</name>
    <dbReference type="NCBI Taxonomy" id="49252"/>
    <lineage>
        <taxon>Eukaryota</taxon>
        <taxon>Sar</taxon>
        <taxon>Stramenopiles</taxon>
        <taxon>Ochrophyta</taxon>
        <taxon>Bacillariophyta</taxon>
        <taxon>Mediophyceae</taxon>
        <taxon>Biddulphiophycidae</taxon>
        <taxon>Hemiaulales</taxon>
        <taxon>Hemiaulaceae</taxon>
        <taxon>Eucampia</taxon>
    </lineage>
</organism>
<name>A0A7S2RZP8_9STRA</name>